<gene>
    <name evidence="2" type="ORF">PG993_001193</name>
</gene>
<accession>A0ABR1UAP0</accession>
<reference evidence="2 3" key="1">
    <citation type="submission" date="2023-01" db="EMBL/GenBank/DDBJ databases">
        <title>Analysis of 21 Apiospora genomes using comparative genomics revels a genus with tremendous synthesis potential of carbohydrate active enzymes and secondary metabolites.</title>
        <authorList>
            <person name="Sorensen T."/>
        </authorList>
    </citation>
    <scope>NUCLEOTIDE SEQUENCE [LARGE SCALE GENOMIC DNA]</scope>
    <source>
        <strain evidence="2 3">CBS 33761</strain>
    </source>
</reference>
<evidence type="ECO:0000313" key="3">
    <source>
        <dbReference type="Proteomes" id="UP001444661"/>
    </source>
</evidence>
<name>A0ABR1UAP0_9PEZI</name>
<sequence>MEEVDPMGFSNIPTLGIMLGVLLATSKRTMTYASSVLARVLVFLRSLKQKKKYGESDVPGMRALLAAETEGMHAAHFPLFTSMKRRPSEDWTDDPTSATAAGPYASSASWCRPHASSAGMDSSSIHRTLHRN</sequence>
<comment type="caution">
    <text evidence="2">The sequence shown here is derived from an EMBL/GenBank/DDBJ whole genome shotgun (WGS) entry which is preliminary data.</text>
</comment>
<organism evidence="2 3">
    <name type="scientific">Apiospora rasikravindrae</name>
    <dbReference type="NCBI Taxonomy" id="990691"/>
    <lineage>
        <taxon>Eukaryota</taxon>
        <taxon>Fungi</taxon>
        <taxon>Dikarya</taxon>
        <taxon>Ascomycota</taxon>
        <taxon>Pezizomycotina</taxon>
        <taxon>Sordariomycetes</taxon>
        <taxon>Xylariomycetidae</taxon>
        <taxon>Amphisphaeriales</taxon>
        <taxon>Apiosporaceae</taxon>
        <taxon>Apiospora</taxon>
    </lineage>
</organism>
<protein>
    <submittedName>
        <fullName evidence="2">Uncharacterized protein</fullName>
    </submittedName>
</protein>
<evidence type="ECO:0000313" key="2">
    <source>
        <dbReference type="EMBL" id="KAK8055966.1"/>
    </source>
</evidence>
<dbReference type="Proteomes" id="UP001444661">
    <property type="component" value="Unassembled WGS sequence"/>
</dbReference>
<feature type="region of interest" description="Disordered" evidence="1">
    <location>
        <begin position="86"/>
        <end position="132"/>
    </location>
</feature>
<evidence type="ECO:0000256" key="1">
    <source>
        <dbReference type="SAM" id="MobiDB-lite"/>
    </source>
</evidence>
<dbReference type="EMBL" id="JAQQWK010000001">
    <property type="protein sequence ID" value="KAK8055966.1"/>
    <property type="molecule type" value="Genomic_DNA"/>
</dbReference>
<keyword evidence="3" id="KW-1185">Reference proteome</keyword>
<proteinExistence type="predicted"/>